<keyword evidence="5" id="KW-1015">Disulfide bond</keyword>
<feature type="region of interest" description="Disordered" evidence="7">
    <location>
        <begin position="469"/>
        <end position="508"/>
    </location>
</feature>
<protein>
    <submittedName>
        <fullName evidence="9">Latrophilin-1</fullName>
    </submittedName>
</protein>
<comment type="subcellular location">
    <subcellularLocation>
        <location evidence="1">Membrane</location>
    </subcellularLocation>
</comment>
<evidence type="ECO:0000256" key="7">
    <source>
        <dbReference type="SAM" id="MobiDB-lite"/>
    </source>
</evidence>
<evidence type="ECO:0000256" key="2">
    <source>
        <dbReference type="ARBA" id="ARBA00022692"/>
    </source>
</evidence>
<reference evidence="9" key="2">
    <citation type="submission" date="2023-04" db="EMBL/GenBank/DDBJ databases">
        <authorList>
            <person name="Bu L."/>
            <person name="Lu L."/>
            <person name="Laidemitt M.R."/>
            <person name="Zhang S.M."/>
            <person name="Mutuku M."/>
            <person name="Mkoji G."/>
            <person name="Steinauer M."/>
            <person name="Loker E.S."/>
        </authorList>
    </citation>
    <scope>NUCLEOTIDE SEQUENCE</scope>
    <source>
        <strain evidence="9">KasaAsao</strain>
        <tissue evidence="9">Whole Snail</tissue>
    </source>
</reference>
<name>A0AAD8CC03_BIOPF</name>
<feature type="region of interest" description="Disordered" evidence="7">
    <location>
        <begin position="40"/>
        <end position="180"/>
    </location>
</feature>
<feature type="compositionally biased region" description="Basic and acidic residues" evidence="7">
    <location>
        <begin position="485"/>
        <end position="502"/>
    </location>
</feature>
<dbReference type="PANTHER" id="PTHR45813">
    <property type="entry name" value="IG-LIKE DOMAIN-CONTAINING PROTEIN"/>
    <property type="match status" value="1"/>
</dbReference>
<feature type="domain" description="GAIN-B" evidence="8">
    <location>
        <begin position="454"/>
        <end position="605"/>
    </location>
</feature>
<accession>A0AAD8CC03</accession>
<dbReference type="InterPro" id="IPR000203">
    <property type="entry name" value="GPS"/>
</dbReference>
<evidence type="ECO:0000256" key="3">
    <source>
        <dbReference type="ARBA" id="ARBA00022989"/>
    </source>
</evidence>
<organism evidence="9 10">
    <name type="scientific">Biomphalaria pfeifferi</name>
    <name type="common">Bloodfluke planorb</name>
    <name type="synonym">Freshwater snail</name>
    <dbReference type="NCBI Taxonomy" id="112525"/>
    <lineage>
        <taxon>Eukaryota</taxon>
        <taxon>Metazoa</taxon>
        <taxon>Spiralia</taxon>
        <taxon>Lophotrochozoa</taxon>
        <taxon>Mollusca</taxon>
        <taxon>Gastropoda</taxon>
        <taxon>Heterobranchia</taxon>
        <taxon>Euthyneura</taxon>
        <taxon>Panpulmonata</taxon>
        <taxon>Hygrophila</taxon>
        <taxon>Lymnaeoidea</taxon>
        <taxon>Planorbidae</taxon>
        <taxon>Biomphalaria</taxon>
    </lineage>
</organism>
<dbReference type="GO" id="GO:0016020">
    <property type="term" value="C:membrane"/>
    <property type="evidence" value="ECO:0007669"/>
    <property type="project" value="UniProtKB-SubCell"/>
</dbReference>
<dbReference type="GO" id="GO:0007189">
    <property type="term" value="P:adenylate cyclase-activating G protein-coupled receptor signaling pathway"/>
    <property type="evidence" value="ECO:0007669"/>
    <property type="project" value="TreeGrafter"/>
</dbReference>
<dbReference type="Gene3D" id="4.10.1240.10">
    <property type="entry name" value="GPCR, family 2, extracellular hormone receptor domain"/>
    <property type="match status" value="1"/>
</dbReference>
<dbReference type="SMART" id="SM00303">
    <property type="entry name" value="GPS"/>
    <property type="match status" value="1"/>
</dbReference>
<sequence>MARRANLNMLGSLLKFKKSQSQHAGLTTQAQEEPISTCWAHYSTTPRPPPVNGTTESDDTSTISPLKESDYMDSTQKVSSYSFSSKSSTPTGSARGKLSSKTRQAHNSTSTSRTTTTTSSTAAEATTTTSTTPTETTAATLQTLNLTTHTNDSKPTTTTRRPSTPPTSPPADVRPPSPTTENWEEAAKMYERCYIPGTGGSQMERIASAREFYKAGSQTCPQTRASSYAWEATREGKTAQTYCSSGEGFATWPCINNGKAVTCWSGAPDVQDCVSKKFKAIIQNLPENKSVDVQQTIAVTAELVTVTQSENITLEDILVTSQIMSAYAMKVDNIQNASEVKTIVDNFAKVGSTLVSEKTAKVWTKMSSDDKVRSASTLLVAMENATLSLVEKIKEPKVITTKTDNIDLRLQVVDVTKMEQQELVYESDSDFATVSIPKETLVNQSEGSLAKVVFITHYSMSSLLGGMSKKKTKEKNLSGDDETDDKSKEESNNEETDNKNGENEVEELQSRPRIASYILSASLGKDGHSRKLPKPITFTMKLTEEMNQDQIALCSFWNISNGEFVGFWSQDGCQVVTSQSHKNHTTCQCNHMTSFAIMLDTDNLKLASLIAEGSQESTVKTQGILETLNKSIDA</sequence>
<dbReference type="Proteomes" id="UP001233172">
    <property type="component" value="Unassembled WGS sequence"/>
</dbReference>
<dbReference type="GO" id="GO:0004930">
    <property type="term" value="F:G protein-coupled receptor activity"/>
    <property type="evidence" value="ECO:0007669"/>
    <property type="project" value="InterPro"/>
</dbReference>
<proteinExistence type="predicted"/>
<comment type="caution">
    <text evidence="9">The sequence shown here is derived from an EMBL/GenBank/DDBJ whole genome shotgun (WGS) entry which is preliminary data.</text>
</comment>
<dbReference type="InterPro" id="IPR051587">
    <property type="entry name" value="Adhesion_GPCR"/>
</dbReference>
<dbReference type="AlphaFoldDB" id="A0AAD8CC03"/>
<keyword evidence="4" id="KW-0472">Membrane</keyword>
<feature type="compositionally biased region" description="Low complexity" evidence="7">
    <location>
        <begin position="74"/>
        <end position="93"/>
    </location>
</feature>
<keyword evidence="3" id="KW-1133">Transmembrane helix</keyword>
<keyword evidence="2" id="KW-0812">Transmembrane</keyword>
<feature type="compositionally biased region" description="Low complexity" evidence="7">
    <location>
        <begin position="105"/>
        <end position="162"/>
    </location>
</feature>
<reference evidence="9" key="1">
    <citation type="journal article" date="2023" name="PLoS Negl. Trop. Dis.">
        <title>A genome sequence for Biomphalaria pfeifferi, the major vector snail for the human-infecting parasite Schistosoma mansoni.</title>
        <authorList>
            <person name="Bu L."/>
            <person name="Lu L."/>
            <person name="Laidemitt M.R."/>
            <person name="Zhang S.M."/>
            <person name="Mutuku M."/>
            <person name="Mkoji G."/>
            <person name="Steinauer M."/>
            <person name="Loker E.S."/>
        </authorList>
    </citation>
    <scope>NUCLEOTIDE SEQUENCE</scope>
    <source>
        <strain evidence="9">KasaAsao</strain>
    </source>
</reference>
<evidence type="ECO:0000256" key="4">
    <source>
        <dbReference type="ARBA" id="ARBA00023136"/>
    </source>
</evidence>
<keyword evidence="10" id="KW-1185">Reference proteome</keyword>
<feature type="compositionally biased region" description="Polar residues" evidence="7">
    <location>
        <begin position="52"/>
        <end position="64"/>
    </location>
</feature>
<dbReference type="Pfam" id="PF01825">
    <property type="entry name" value="GPS"/>
    <property type="match status" value="1"/>
</dbReference>
<dbReference type="InterPro" id="IPR036445">
    <property type="entry name" value="GPCR_2_extracell_dom_sf"/>
</dbReference>
<feature type="compositionally biased region" description="Pro residues" evidence="7">
    <location>
        <begin position="163"/>
        <end position="178"/>
    </location>
</feature>
<evidence type="ECO:0000259" key="8">
    <source>
        <dbReference type="PROSITE" id="PS50221"/>
    </source>
</evidence>
<dbReference type="InterPro" id="IPR046338">
    <property type="entry name" value="GAIN_dom_sf"/>
</dbReference>
<evidence type="ECO:0000256" key="6">
    <source>
        <dbReference type="ARBA" id="ARBA00023180"/>
    </source>
</evidence>
<dbReference type="Gene3D" id="2.60.220.50">
    <property type="match status" value="1"/>
</dbReference>
<evidence type="ECO:0000313" key="9">
    <source>
        <dbReference type="EMBL" id="KAK0069898.1"/>
    </source>
</evidence>
<keyword evidence="6" id="KW-0325">Glycoprotein</keyword>
<evidence type="ECO:0000256" key="1">
    <source>
        <dbReference type="ARBA" id="ARBA00004370"/>
    </source>
</evidence>
<dbReference type="InterPro" id="IPR057244">
    <property type="entry name" value="GAIN_B"/>
</dbReference>
<dbReference type="PROSITE" id="PS50221">
    <property type="entry name" value="GAIN_B"/>
    <property type="match status" value="1"/>
</dbReference>
<dbReference type="EMBL" id="JASAOG010000002">
    <property type="protein sequence ID" value="KAK0069898.1"/>
    <property type="molecule type" value="Genomic_DNA"/>
</dbReference>
<evidence type="ECO:0000256" key="5">
    <source>
        <dbReference type="ARBA" id="ARBA00023157"/>
    </source>
</evidence>
<dbReference type="PANTHER" id="PTHR45813:SF8">
    <property type="entry name" value="IG-LIKE DOMAIN-CONTAINING PROTEIN"/>
    <property type="match status" value="1"/>
</dbReference>
<gene>
    <name evidence="9" type="ORF">Bpfe_001075</name>
</gene>
<dbReference type="InterPro" id="IPR032471">
    <property type="entry name" value="AGRL2-4_GAIN_subdom_A"/>
</dbReference>
<dbReference type="Pfam" id="PF16489">
    <property type="entry name" value="GAIN"/>
    <property type="match status" value="1"/>
</dbReference>
<evidence type="ECO:0000313" key="10">
    <source>
        <dbReference type="Proteomes" id="UP001233172"/>
    </source>
</evidence>